<dbReference type="KEGG" id="dru:Desru_2066"/>
<organism evidence="1 2">
    <name type="scientific">Desulforamulus ruminis (strain ATCC 23193 / DSM 2154 / NCIMB 8452 / DL)</name>
    <name type="common">Desulfotomaculum ruminis</name>
    <dbReference type="NCBI Taxonomy" id="696281"/>
    <lineage>
        <taxon>Bacteria</taxon>
        <taxon>Bacillati</taxon>
        <taxon>Bacillota</taxon>
        <taxon>Clostridia</taxon>
        <taxon>Eubacteriales</taxon>
        <taxon>Peptococcaceae</taxon>
        <taxon>Desulforamulus</taxon>
    </lineage>
</organism>
<accession>F6DK04</accession>
<evidence type="ECO:0000313" key="2">
    <source>
        <dbReference type="Proteomes" id="UP000009234"/>
    </source>
</evidence>
<reference evidence="1 2" key="2">
    <citation type="journal article" date="2012" name="Stand. Genomic Sci.">
        <title>Complete genome sequence of the sulfate-reducing firmicute Desulfotomaculum ruminis type strain (DL(T)).</title>
        <authorList>
            <person name="Spring S."/>
            <person name="Visser M."/>
            <person name="Lu M."/>
            <person name="Copeland A."/>
            <person name="Lapidus A."/>
            <person name="Lucas S."/>
            <person name="Cheng J.F."/>
            <person name="Han C."/>
            <person name="Tapia R."/>
            <person name="Goodwin L.A."/>
            <person name="Pitluck S."/>
            <person name="Ivanova N."/>
            <person name="Land M."/>
            <person name="Hauser L."/>
            <person name="Larimer F."/>
            <person name="Rohde M."/>
            <person name="Goker M."/>
            <person name="Detter J.C."/>
            <person name="Kyrpides N.C."/>
            <person name="Woyke T."/>
            <person name="Schaap P.J."/>
            <person name="Plugge C.M."/>
            <person name="Muyzer G."/>
            <person name="Kuever J."/>
            <person name="Pereira I.A."/>
            <person name="Parshina S.N."/>
            <person name="Bernier-Latmani R."/>
            <person name="Stams A.J."/>
            <person name="Klenk H.P."/>
        </authorList>
    </citation>
    <scope>NUCLEOTIDE SEQUENCE [LARGE SCALE GENOMIC DNA]</scope>
    <source>
        <strain evidence="2">ATCC 23193 / DSM 2154 / NCIB 8452 / DL</strain>
    </source>
</reference>
<dbReference type="RefSeq" id="WP_013842078.1">
    <property type="nucleotide sequence ID" value="NC_015589.1"/>
</dbReference>
<reference evidence="2" key="1">
    <citation type="submission" date="2011-05" db="EMBL/GenBank/DDBJ databases">
        <title>Complete sequence of Desulfotomaculum ruminis DSM 2154.</title>
        <authorList>
            <person name="Lucas S."/>
            <person name="Copeland A."/>
            <person name="Lapidus A."/>
            <person name="Cheng J.-F."/>
            <person name="Goodwin L."/>
            <person name="Pitluck S."/>
            <person name="Lu M."/>
            <person name="Detter J.C."/>
            <person name="Han C."/>
            <person name="Tapia R."/>
            <person name="Land M."/>
            <person name="Hauser L."/>
            <person name="Kyrpides N."/>
            <person name="Ivanova N."/>
            <person name="Mikhailova N."/>
            <person name="Pagani I."/>
            <person name="Stams A.J.M."/>
            <person name="Plugge C.M."/>
            <person name="Muyzer G."/>
            <person name="Kuever J."/>
            <person name="Parshina S.N."/>
            <person name="Ivanova A.E."/>
            <person name="Nazina T.N."/>
            <person name="Brambilla E."/>
            <person name="Spring S."/>
            <person name="Klenk H.-P."/>
            <person name="Woyke T."/>
        </authorList>
    </citation>
    <scope>NUCLEOTIDE SEQUENCE [LARGE SCALE GENOMIC DNA]</scope>
    <source>
        <strain evidence="2">ATCC 23193 / DSM 2154 / NCIB 8452 / DL</strain>
    </source>
</reference>
<name>F6DK04_DESRL</name>
<keyword evidence="2" id="KW-1185">Reference proteome</keyword>
<sequence>MKIMKLNELTGHDVYEFCYSHNYPNHWNDSSIYITDEDLGLLSPYIDTVIKNYHYYGPQKVSKKQWKDIKKGYLKSENKAATTDQIFHAVQLWLENDSSNADYFWILGI</sequence>
<evidence type="ECO:0000313" key="1">
    <source>
        <dbReference type="EMBL" id="AEG60318.1"/>
    </source>
</evidence>
<dbReference type="OrthoDB" id="2112994at2"/>
<dbReference type="AlphaFoldDB" id="F6DK04"/>
<protein>
    <submittedName>
        <fullName evidence="1">Uncharacterized protein</fullName>
    </submittedName>
</protein>
<dbReference type="STRING" id="696281.Desru_2066"/>
<proteinExistence type="predicted"/>
<dbReference type="HOGENOM" id="CLU_2232565_0_0_9"/>
<gene>
    <name evidence="1" type="ordered locus">Desru_2066</name>
</gene>
<dbReference type="EMBL" id="CP002780">
    <property type="protein sequence ID" value="AEG60318.1"/>
    <property type="molecule type" value="Genomic_DNA"/>
</dbReference>
<dbReference type="Proteomes" id="UP000009234">
    <property type="component" value="Chromosome"/>
</dbReference>
<dbReference type="eggNOG" id="ENOG5033NCV">
    <property type="taxonomic scope" value="Bacteria"/>
</dbReference>